<proteinExistence type="predicted"/>
<dbReference type="Pfam" id="PF10758">
    <property type="entry name" value="DUF2586"/>
    <property type="match status" value="1"/>
</dbReference>
<dbReference type="EMBL" id="BK015093">
    <property type="protein sequence ID" value="DAD90717.1"/>
    <property type="molecule type" value="Genomic_DNA"/>
</dbReference>
<name>A0A8S5N7F5_9CAUD</name>
<feature type="coiled-coil region" evidence="1">
    <location>
        <begin position="251"/>
        <end position="278"/>
    </location>
</feature>
<sequence>MLGDVFTTVSDGLLGFSTNKGTGIFTAIGASPVKADRPVTITGNMGVLKIRELLGRSPLADSVMDSVENGADRIYCIPVAASTAGTIGQVTDSKKGKGSMKASGTPCNAFEVVVTITGKGGFNSALFMYSTDGGATNSDDLTVPENGSYEIPETGITLAFTEDVEKEGSFEIGDVYRFSTTAPRMTSQDVLTAVSRLRSYNELYEMVHIVGESDAAMWASISTAQQELEQDHHKPLLFVMEAYAPDDEEEVSDYVERLEQDRKKVRNYEIQVVAARSRYIKMDGRTAEQNSAGIVCGLYARTKVHQSIGRTGDSYQMGISRDKMLELTPAGIEDSTALLDAAGYVTFREYDGLEKYYVSNANVMGPEGSDYQYAEDVRVLNKIIREVRKEALQHLQEDIDLTDTQKELGKIAEYVKAPLDRMVEAGEISDAEITVPNGQDIQTSKSLSMVVRYASRGYIRSILVDLGRTGVVISS</sequence>
<reference evidence="2" key="1">
    <citation type="journal article" date="2021" name="Proc. Natl. Acad. Sci. U.S.A.">
        <title>A Catalog of Tens of Thousands of Viruses from Human Metagenomes Reveals Hidden Associations with Chronic Diseases.</title>
        <authorList>
            <person name="Tisza M.J."/>
            <person name="Buck C.B."/>
        </authorList>
    </citation>
    <scope>NUCLEOTIDE SEQUENCE</scope>
    <source>
        <strain evidence="2">Ct5hB2</strain>
    </source>
</reference>
<keyword evidence="1" id="KW-0175">Coiled coil</keyword>
<accession>A0A8S5N7F5</accession>
<evidence type="ECO:0000256" key="1">
    <source>
        <dbReference type="SAM" id="Coils"/>
    </source>
</evidence>
<organism evidence="2">
    <name type="scientific">Myoviridae sp. ct5hB2</name>
    <dbReference type="NCBI Taxonomy" id="2826614"/>
    <lineage>
        <taxon>Viruses</taxon>
        <taxon>Duplodnaviria</taxon>
        <taxon>Heunggongvirae</taxon>
        <taxon>Uroviricota</taxon>
        <taxon>Caudoviricetes</taxon>
    </lineage>
</organism>
<dbReference type="InterPro" id="IPR019694">
    <property type="entry name" value="Phage_HP1_Orf23"/>
</dbReference>
<evidence type="ECO:0000313" key="2">
    <source>
        <dbReference type="EMBL" id="DAD90717.1"/>
    </source>
</evidence>
<protein>
    <submittedName>
        <fullName evidence="2">Tail sheath protein</fullName>
    </submittedName>
</protein>